<feature type="region of interest" description="Disordered" evidence="1">
    <location>
        <begin position="60"/>
        <end position="79"/>
    </location>
</feature>
<protein>
    <submittedName>
        <fullName evidence="2">Uncharacterized protein</fullName>
    </submittedName>
</protein>
<dbReference type="EMBL" id="PYDT01000008">
    <property type="protein sequence ID" value="THU54546.1"/>
    <property type="molecule type" value="Genomic_DNA"/>
</dbReference>
<gene>
    <name evidence="2" type="ORF">C4D60_Mb10t26240</name>
</gene>
<reference evidence="2 3" key="1">
    <citation type="journal article" date="2019" name="Nat. Plants">
        <title>Genome sequencing of Musa balbisiana reveals subgenome evolution and function divergence in polyploid bananas.</title>
        <authorList>
            <person name="Yao X."/>
        </authorList>
    </citation>
    <scope>NUCLEOTIDE SEQUENCE [LARGE SCALE GENOMIC DNA]</scope>
    <source>
        <strain evidence="3">cv. DH-PKW</strain>
        <tissue evidence="2">Leaves</tissue>
    </source>
</reference>
<dbReference type="Proteomes" id="UP000317650">
    <property type="component" value="Chromosome 10"/>
</dbReference>
<dbReference type="PANTHER" id="PTHR46548">
    <property type="entry name" value="BAH AND TFIIS DOMAIN-CONTAINING PROTEIN-RELATED"/>
    <property type="match status" value="1"/>
</dbReference>
<proteinExistence type="predicted"/>
<evidence type="ECO:0000256" key="1">
    <source>
        <dbReference type="SAM" id="MobiDB-lite"/>
    </source>
</evidence>
<sequence length="261" mass="27817">MALEKGSQSAQICEKPLNISIDDHGNNNTLIRRFPNLGRSLGHSASGGSSEGPLVMGIISSSPDIPDKQDHTRSSDVSGFHATTDSYTVSWHGNDVKEGLLGAEGVRLPTAILDEEHSRVDEETDKVPEPIRTVCSLSGNENEVSLIELRTRNSFSSIHALMESCARCSESSTPLAVGVDMGMNLPATVAAREISKSVISLTESPGSSPAIEDICAGNSESKLRLSCDSDIFQRNIHHDEAADANSEKQGWSFGSVLATDP</sequence>
<evidence type="ECO:0000313" key="2">
    <source>
        <dbReference type="EMBL" id="THU54546.1"/>
    </source>
</evidence>
<evidence type="ECO:0000313" key="3">
    <source>
        <dbReference type="Proteomes" id="UP000317650"/>
    </source>
</evidence>
<comment type="caution">
    <text evidence="2">The sequence shown here is derived from an EMBL/GenBank/DDBJ whole genome shotgun (WGS) entry which is preliminary data.</text>
</comment>
<feature type="compositionally biased region" description="Basic and acidic residues" evidence="1">
    <location>
        <begin position="65"/>
        <end position="74"/>
    </location>
</feature>
<keyword evidence="3" id="KW-1185">Reference proteome</keyword>
<accession>A0A4V4H536</accession>
<name>A0A4V4H536_MUSBA</name>
<dbReference type="PANTHER" id="PTHR46548:SF1">
    <property type="entry name" value="BAH AND TFIIS DOMAIN-CONTAINING PROTEIN-RELATED"/>
    <property type="match status" value="1"/>
</dbReference>
<organism evidence="2 3">
    <name type="scientific">Musa balbisiana</name>
    <name type="common">Banana</name>
    <dbReference type="NCBI Taxonomy" id="52838"/>
    <lineage>
        <taxon>Eukaryota</taxon>
        <taxon>Viridiplantae</taxon>
        <taxon>Streptophyta</taxon>
        <taxon>Embryophyta</taxon>
        <taxon>Tracheophyta</taxon>
        <taxon>Spermatophyta</taxon>
        <taxon>Magnoliopsida</taxon>
        <taxon>Liliopsida</taxon>
        <taxon>Zingiberales</taxon>
        <taxon>Musaceae</taxon>
        <taxon>Musa</taxon>
    </lineage>
</organism>
<dbReference type="AlphaFoldDB" id="A0A4V4H536"/>